<evidence type="ECO:0000256" key="1">
    <source>
        <dbReference type="SAM" id="MobiDB-lite"/>
    </source>
</evidence>
<feature type="compositionally biased region" description="Polar residues" evidence="1">
    <location>
        <begin position="868"/>
        <end position="893"/>
    </location>
</feature>
<feature type="compositionally biased region" description="Polar residues" evidence="1">
    <location>
        <begin position="718"/>
        <end position="740"/>
    </location>
</feature>
<protein>
    <submittedName>
        <fullName evidence="2">Uncharacterized protein</fullName>
    </submittedName>
</protein>
<feature type="region of interest" description="Disordered" evidence="1">
    <location>
        <begin position="524"/>
        <end position="576"/>
    </location>
</feature>
<evidence type="ECO:0000313" key="2">
    <source>
        <dbReference type="EMBL" id="RAR16596.1"/>
    </source>
</evidence>
<feature type="compositionally biased region" description="Polar residues" evidence="1">
    <location>
        <begin position="400"/>
        <end position="414"/>
    </location>
</feature>
<feature type="compositionally biased region" description="Polar residues" evidence="1">
    <location>
        <begin position="553"/>
        <end position="575"/>
    </location>
</feature>
<gene>
    <name evidence="2" type="ORF">DDE83_000165</name>
</gene>
<sequence length="934" mass="101890">MARNTSGSKKFSFPLPRRSKPKPEQPTEDARSIPLAASGPERPSRHDEPASKAHRILGTSDSLHRSASAQNTIPSSPGYMSITISEASFGSQIDDRNPASTAGSSGHLKRPDMLRRASSNLLGATHTGDGRQGSDQGSASHRLYPQTSSSTLRSHYDAKSSPLYISQQTSDSAVRDRALRRGYPPVLTDRVYEAGHEANPVSPAILDETRKRDSRKSKPARLDLSKLFPKPRDNQRYDNAMLSPAKMVNSPAAMSVNSEYFHRPASREQTPPAGTTKLQKTNARNYNTSTQPLPSPIRKVKRDEYDNAKVHVRRPPKGVQHWFDALDEESDDSADETQHVSVTRPVRSNTTSSHTPSVTQTSQPRGPPLHASRSQDLAGAYKRDSFALEDLVDIGHLTSPSEYSLNTYRSQNSTRTKESALANTNLQDSSVLSFSSSEDEGDGHRSRPWRAPDRKSMDSGEDTGEILIGRAQAYEVRAPHYRQQSAGKMSTFSTSTNAATIEVMYTPESPFPAYQYPRNNSYSSVRRSSHVRQPSVILEDEDTRPKTAVNMPLSPSTHSVQSARTSASAPQPQFDSSHKFMQVTAEEEALLELMRKKRAAMNRMCAPEPSTKEPEKMKKAVQEASAHQNRTPRSLPTSSSEPSSARKVDRSRQRASTSASLPLQPTARGRSHRTNRNVSASRLRDSSTGDDWSDRHHSPASRGRQPRPLPPSFELSAQKISPPSSPTVTASGVSPTTTDRPSLPSPITPGPCDDEADIAVKVANSDTSNDIDDIPALDSSVVSAPSESIKSNSSRELSGHRRRRTASSGAEMMFPNPPGSTTFKEMAPVPEASSRPPSIIEPPAPKPSKKVARHISELALASIETRSRQSSVHSTASRTSGYSQASSYVNSAGKTRARHLSPDHITSNPRTASPERDSVCDDVLAAWNSLGGTY</sequence>
<dbReference type="EMBL" id="QGDH01000002">
    <property type="protein sequence ID" value="RAR16596.1"/>
    <property type="molecule type" value="Genomic_DNA"/>
</dbReference>
<dbReference type="STRING" id="183478.A0A364NH73"/>
<keyword evidence="3" id="KW-1185">Reference proteome</keyword>
<feature type="compositionally biased region" description="Polar residues" evidence="1">
    <location>
        <begin position="59"/>
        <end position="75"/>
    </location>
</feature>
<feature type="compositionally biased region" description="Basic and acidic residues" evidence="1">
    <location>
        <begin position="42"/>
        <end position="51"/>
    </location>
</feature>
<feature type="region of interest" description="Disordered" evidence="1">
    <location>
        <begin position="328"/>
        <end position="376"/>
    </location>
</feature>
<feature type="region of interest" description="Disordered" evidence="1">
    <location>
        <begin position="190"/>
        <end position="223"/>
    </location>
</feature>
<feature type="compositionally biased region" description="Low complexity" evidence="1">
    <location>
        <begin position="524"/>
        <end position="535"/>
    </location>
</feature>
<organism evidence="2 3">
    <name type="scientific">Stemphylium lycopersici</name>
    <name type="common">Tomato gray leaf spot disease fungus</name>
    <name type="synonym">Thyrospora lycopersici</name>
    <dbReference type="NCBI Taxonomy" id="183478"/>
    <lineage>
        <taxon>Eukaryota</taxon>
        <taxon>Fungi</taxon>
        <taxon>Dikarya</taxon>
        <taxon>Ascomycota</taxon>
        <taxon>Pezizomycotina</taxon>
        <taxon>Dothideomycetes</taxon>
        <taxon>Pleosporomycetidae</taxon>
        <taxon>Pleosporales</taxon>
        <taxon>Pleosporineae</taxon>
        <taxon>Pleosporaceae</taxon>
        <taxon>Stemphylium</taxon>
    </lineage>
</organism>
<feature type="region of interest" description="Disordered" evidence="1">
    <location>
        <begin position="864"/>
        <end position="918"/>
    </location>
</feature>
<feature type="region of interest" description="Disordered" evidence="1">
    <location>
        <begin position="262"/>
        <end position="301"/>
    </location>
</feature>
<feature type="compositionally biased region" description="Polar residues" evidence="1">
    <location>
        <begin position="133"/>
        <end position="153"/>
    </location>
</feature>
<feature type="region of interest" description="Disordered" evidence="1">
    <location>
        <begin position="400"/>
        <end position="461"/>
    </location>
</feature>
<accession>A0A364NH73</accession>
<feature type="compositionally biased region" description="Low complexity" evidence="1">
    <location>
        <begin position="631"/>
        <end position="643"/>
    </location>
</feature>
<feature type="compositionally biased region" description="Basic and acidic residues" evidence="1">
    <location>
        <begin position="442"/>
        <end position="458"/>
    </location>
</feature>
<feature type="region of interest" description="Disordered" evidence="1">
    <location>
        <begin position="601"/>
        <end position="849"/>
    </location>
</feature>
<feature type="compositionally biased region" description="Basic and acidic residues" evidence="1">
    <location>
        <begin position="610"/>
        <end position="621"/>
    </location>
</feature>
<feature type="compositionally biased region" description="Basic and acidic residues" evidence="1">
    <location>
        <begin position="21"/>
        <end position="31"/>
    </location>
</feature>
<feature type="compositionally biased region" description="Polar residues" evidence="1">
    <location>
        <begin position="82"/>
        <end position="91"/>
    </location>
</feature>
<name>A0A364NH73_STELY</name>
<dbReference type="AlphaFoldDB" id="A0A364NH73"/>
<comment type="caution">
    <text evidence="2">The sequence shown here is derived from an EMBL/GenBank/DDBJ whole genome shotgun (WGS) entry which is preliminary data.</text>
</comment>
<feature type="compositionally biased region" description="Polar residues" evidence="1">
    <location>
        <begin position="654"/>
        <end position="663"/>
    </location>
</feature>
<feature type="compositionally biased region" description="Polar residues" evidence="1">
    <location>
        <begin position="267"/>
        <end position="292"/>
    </location>
</feature>
<feature type="compositionally biased region" description="Polar residues" evidence="1">
    <location>
        <begin position="163"/>
        <end position="172"/>
    </location>
</feature>
<feature type="compositionally biased region" description="Polar residues" evidence="1">
    <location>
        <begin position="780"/>
        <end position="796"/>
    </location>
</feature>
<dbReference type="Proteomes" id="UP000249619">
    <property type="component" value="Unassembled WGS sequence"/>
</dbReference>
<reference evidence="3" key="1">
    <citation type="submission" date="2018-05" db="EMBL/GenBank/DDBJ databases">
        <title>Draft genome sequence of Stemphylium lycopersici strain CIDEFI 213.</title>
        <authorList>
            <person name="Medina R."/>
            <person name="Franco M.E.E."/>
            <person name="Lucentini C.G."/>
            <person name="Saparrat M.C.N."/>
            <person name="Balatti P.A."/>
        </authorList>
    </citation>
    <scope>NUCLEOTIDE SEQUENCE [LARGE SCALE GENOMIC DNA]</scope>
    <source>
        <strain evidence="3">CIDEFI 213</strain>
    </source>
</reference>
<evidence type="ECO:0000313" key="3">
    <source>
        <dbReference type="Proteomes" id="UP000249619"/>
    </source>
</evidence>
<feature type="region of interest" description="Disordered" evidence="1">
    <location>
        <begin position="1"/>
        <end position="178"/>
    </location>
</feature>
<feature type="compositionally biased region" description="Polar residues" evidence="1">
    <location>
        <begin position="346"/>
        <end position="364"/>
    </location>
</feature>
<feature type="compositionally biased region" description="Basic and acidic residues" evidence="1">
    <location>
        <begin position="682"/>
        <end position="697"/>
    </location>
</feature>
<proteinExistence type="predicted"/>